<dbReference type="EMBL" id="KR011718">
    <property type="protein sequence ID" value="AKR17535.1"/>
    <property type="molecule type" value="Genomic_DNA"/>
</dbReference>
<reference evidence="1 2" key="1">
    <citation type="submission" date="2015-03" db="EMBL/GenBank/DDBJ databases">
        <title>The complete genome sequence of Mocis sp. granulovirus.</title>
        <authorList>
            <person name="Ardisson-Araujo D.M.P."/>
            <person name="Melo F.L."/>
            <person name="Sosa-Gomez D.R."/>
            <person name="Ribeiro B.M."/>
        </authorList>
    </citation>
    <scope>NUCLEOTIDE SEQUENCE [LARGE SCALE GENOMIC DNA]</scope>
    <source>
        <strain evidence="1">Southern Brazil</strain>
    </source>
</reference>
<accession>A0A161C770</accession>
<dbReference type="RefSeq" id="YP_009249966.1">
    <property type="nucleotide sequence ID" value="NC_029996.1"/>
</dbReference>
<dbReference type="Pfam" id="PF06096">
    <property type="entry name" value="Baculo_8kDa"/>
    <property type="match status" value="1"/>
</dbReference>
<dbReference type="GeneID" id="27429698"/>
<evidence type="ECO:0000313" key="1">
    <source>
        <dbReference type="EMBL" id="AKR17535.1"/>
    </source>
</evidence>
<organism evidence="1 2">
    <name type="scientific">Mocis latipes granulovirus</name>
    <dbReference type="NCBI Taxonomy" id="2072024"/>
    <lineage>
        <taxon>Viruses</taxon>
        <taxon>Viruses incertae sedis</taxon>
        <taxon>Naldaviricetes</taxon>
        <taxon>Lefavirales</taxon>
        <taxon>Baculoviridae</taxon>
        <taxon>Betabaculovirus</taxon>
        <taxon>Betabaculovirus molatipedis</taxon>
    </lineage>
</organism>
<name>A0A161C770_9BBAC</name>
<proteinExistence type="predicted"/>
<dbReference type="OrthoDB" id="28751at10239"/>
<keyword evidence="2" id="KW-1185">Reference proteome</keyword>
<protein>
    <submittedName>
        <fullName evidence="1">Uncharacterized protein</fullName>
    </submittedName>
</protein>
<evidence type="ECO:0000313" key="2">
    <source>
        <dbReference type="Proteomes" id="UP000202962"/>
    </source>
</evidence>
<dbReference type="KEGG" id="vg:27429698"/>
<dbReference type="InterPro" id="IPR009289">
    <property type="entry name" value="Baculo_8kDa"/>
</dbReference>
<sequence>MDINKFYNSSRSACKPTTLYNGNISQDQFNGVMNNRAQSLACYESMPTSSQKHLKLHKKCHNKENINKNNYK</sequence>
<dbReference type="Proteomes" id="UP000202962">
    <property type="component" value="Segment"/>
</dbReference>